<organism evidence="1">
    <name type="scientific">Human herpesvirus 1</name>
    <name type="common">HHV-1</name>
    <name type="synonym">Human herpes simplex virus 1</name>
    <dbReference type="NCBI Taxonomy" id="10298"/>
    <lineage>
        <taxon>Viruses</taxon>
        <taxon>Duplodnaviria</taxon>
        <taxon>Heunggongvirae</taxon>
        <taxon>Peploviricota</taxon>
        <taxon>Herviviricetes</taxon>
        <taxon>Herpesvirales</taxon>
        <taxon>Orthoherpesviridae</taxon>
        <taxon>Alphaherpesvirinae</taxon>
        <taxon>Simplexvirus</taxon>
        <taxon>Simplexvirus humanalpha1</taxon>
    </lineage>
</organism>
<evidence type="ECO:0000313" key="1">
    <source>
        <dbReference type="EMBL" id="AWW08032.1"/>
    </source>
</evidence>
<proteinExistence type="predicted"/>
<protein>
    <submittedName>
        <fullName evidence="1">Uncharacterized protein</fullName>
    </submittedName>
</protein>
<organismHost>
    <name type="scientific">Homo sapiens</name>
    <name type="common">Human</name>
    <dbReference type="NCBI Taxonomy" id="9606"/>
</organismHost>
<dbReference type="EMBL" id="MG999840">
    <property type="protein sequence ID" value="AWW08032.1"/>
    <property type="molecule type" value="Genomic_DNA"/>
</dbReference>
<reference evidence="1" key="1">
    <citation type="journal article" date="2018" name="MSphere">
        <title>Ultrasensitive Capture of Human Herpes Simplex Virus Genomes Directly from Clinical Samples Reveals Extraordinarily Limited Evolution in Cell Culture.</title>
        <authorList>
            <person name="Greninger A.L."/>
            <person name="Roychoudhury P."/>
            <person name="Xie H."/>
            <person name="Casto A."/>
            <person name="Cent A."/>
            <person name="Pepper G."/>
            <person name="Koelle D.M."/>
            <person name="Huang M.L."/>
            <person name="Wald A."/>
            <person name="Johnston C."/>
            <person name="Jerome K.R."/>
        </authorList>
    </citation>
    <scope>NUCLEOTIDE SEQUENCE</scope>
    <source>
        <strain evidence="1">2006-57630</strain>
    </source>
</reference>
<sequence>MLVSRSNRVHVTFFSPSRWRIRRLKNRSGIQRALKILSQRWASSPARTPFIRSTARTSVCHGSRYTHAPVGRTLSLLCAATSESRTLRAGMTLAVPGPESLNACTHSPMPPLRARMALTLLVMARRVALFVVAWGFTR</sequence>
<name>A0A2Z4GZY5_HHV1</name>
<accession>A0A2Z4GZY5</accession>